<name>A0ABS3B001_9XANT</name>
<feature type="transmembrane region" description="Helical" evidence="1">
    <location>
        <begin position="84"/>
        <end position="106"/>
    </location>
</feature>
<keyword evidence="1" id="KW-1133">Transmembrane helix</keyword>
<protein>
    <submittedName>
        <fullName evidence="2">Uncharacterized protein</fullName>
    </submittedName>
</protein>
<proteinExistence type="predicted"/>
<reference evidence="2 3" key="1">
    <citation type="submission" date="2021-02" db="EMBL/GenBank/DDBJ databases">
        <title>Taxonomically Unique Crown Gall-Associated Xanthomonas Stains Have Deficiency in Virulence Repertories.</title>
        <authorList>
            <person name="Mafakheri H."/>
            <person name="Taghavi S.M."/>
            <person name="Dimkic I."/>
            <person name="Nemanja K."/>
            <person name="Osdaghi E."/>
        </authorList>
    </citation>
    <scope>NUCLEOTIDE SEQUENCE [LARGE SCALE GENOMIC DNA]</scope>
    <source>
        <strain evidence="2 3">FX4</strain>
    </source>
</reference>
<evidence type="ECO:0000313" key="2">
    <source>
        <dbReference type="EMBL" id="MBN6101782.1"/>
    </source>
</evidence>
<feature type="transmembrane region" description="Helical" evidence="1">
    <location>
        <begin position="54"/>
        <end position="72"/>
    </location>
</feature>
<sequence>MEIQQRRFSNRIGYVFGDDEVHYSVQDSSGSRSFSVAYGDIGRDRQALTERNQWLRNAGLLWGVLGLVLTVMSSLKYHAFAPSFWLWVGMICYCAYHLVVTHYLIIPTEKGNLLVIKNADGERIVAQIEQRRASYLRREYDVMLAEEHPEQRRNRFKWLHREGVLSSEELEQRLQQVDARDPALLVVQQVLSGNQLP</sequence>
<keyword evidence="1" id="KW-0812">Transmembrane</keyword>
<keyword evidence="3" id="KW-1185">Reference proteome</keyword>
<organism evidence="2 3">
    <name type="scientific">Xanthomonas bonasiae</name>
    <dbReference type="NCBI Taxonomy" id="2810351"/>
    <lineage>
        <taxon>Bacteria</taxon>
        <taxon>Pseudomonadati</taxon>
        <taxon>Pseudomonadota</taxon>
        <taxon>Gammaproteobacteria</taxon>
        <taxon>Lysobacterales</taxon>
        <taxon>Lysobacteraceae</taxon>
        <taxon>Xanthomonas</taxon>
    </lineage>
</organism>
<gene>
    <name evidence="2" type="ORF">JR064_06335</name>
</gene>
<evidence type="ECO:0000256" key="1">
    <source>
        <dbReference type="SAM" id="Phobius"/>
    </source>
</evidence>
<evidence type="ECO:0000313" key="3">
    <source>
        <dbReference type="Proteomes" id="UP000695802"/>
    </source>
</evidence>
<dbReference type="Proteomes" id="UP000695802">
    <property type="component" value="Unassembled WGS sequence"/>
</dbReference>
<dbReference type="RefSeq" id="WP_191825756.1">
    <property type="nucleotide sequence ID" value="NZ_JACSQX010000007.1"/>
</dbReference>
<dbReference type="EMBL" id="JAFIWB010000004">
    <property type="protein sequence ID" value="MBN6101782.1"/>
    <property type="molecule type" value="Genomic_DNA"/>
</dbReference>
<keyword evidence="1" id="KW-0472">Membrane</keyword>
<accession>A0ABS3B001</accession>
<comment type="caution">
    <text evidence="2">The sequence shown here is derived from an EMBL/GenBank/DDBJ whole genome shotgun (WGS) entry which is preliminary data.</text>
</comment>